<comment type="function">
    <text evidence="4">PPIases accelerate the folding of proteins. It catalyzes the cis-trans isomerization of proline imidic peptide bonds in oligopeptides.</text>
</comment>
<evidence type="ECO:0000256" key="2">
    <source>
        <dbReference type="ARBA" id="ARBA00023110"/>
    </source>
</evidence>
<dbReference type="EC" id="5.2.1.8" evidence="4"/>
<dbReference type="RefSeq" id="WP_077919335.1">
    <property type="nucleotide sequence ID" value="NZ_SBLB01000005.1"/>
</dbReference>
<accession>A0A4Q2UH34</accession>
<dbReference type="PANTHER" id="PTHR45625">
    <property type="entry name" value="PEPTIDYL-PROLYL CIS-TRANS ISOMERASE-RELATED"/>
    <property type="match status" value="1"/>
</dbReference>
<evidence type="ECO:0000256" key="3">
    <source>
        <dbReference type="ARBA" id="ARBA00023235"/>
    </source>
</evidence>
<evidence type="ECO:0000313" key="6">
    <source>
        <dbReference type="EMBL" id="RYC68677.1"/>
    </source>
</evidence>
<dbReference type="SUPFAM" id="SSF50891">
    <property type="entry name" value="Cyclophilin-like"/>
    <property type="match status" value="1"/>
</dbReference>
<feature type="chain" id="PRO_5021004023" description="Peptidyl-prolyl cis-trans isomerase" evidence="4">
    <location>
        <begin position="20"/>
        <end position="245"/>
    </location>
</feature>
<evidence type="ECO:0000313" key="7">
    <source>
        <dbReference type="Proteomes" id="UP000290407"/>
    </source>
</evidence>
<keyword evidence="3 4" id="KW-0413">Isomerase</keyword>
<feature type="signal peptide" evidence="4">
    <location>
        <begin position="1"/>
        <end position="19"/>
    </location>
</feature>
<name>A0A4Q2UH34_9BACT</name>
<dbReference type="InterPro" id="IPR002130">
    <property type="entry name" value="Cyclophilin-type_PPIase_dom"/>
</dbReference>
<dbReference type="InterPro" id="IPR020892">
    <property type="entry name" value="Cyclophilin-type_PPIase_CS"/>
</dbReference>
<comment type="caution">
    <text evidence="6">The sequence shown here is derived from an EMBL/GenBank/DDBJ whole genome shotgun (WGS) entry which is preliminary data.</text>
</comment>
<dbReference type="Gene3D" id="2.40.100.10">
    <property type="entry name" value="Cyclophilin-like"/>
    <property type="match status" value="1"/>
</dbReference>
<dbReference type="PANTHER" id="PTHR45625:SF4">
    <property type="entry name" value="PEPTIDYLPROLYL ISOMERASE DOMAIN AND WD REPEAT-CONTAINING PROTEIN 1"/>
    <property type="match status" value="1"/>
</dbReference>
<dbReference type="InterPro" id="IPR044666">
    <property type="entry name" value="Cyclophilin_A-like"/>
</dbReference>
<dbReference type="GO" id="GO:0006457">
    <property type="term" value="P:protein folding"/>
    <property type="evidence" value="ECO:0007669"/>
    <property type="project" value="InterPro"/>
</dbReference>
<gene>
    <name evidence="6" type="ORF">EQG79_20250</name>
</gene>
<dbReference type="Proteomes" id="UP000290407">
    <property type="component" value="Unassembled WGS sequence"/>
</dbReference>
<dbReference type="CDD" id="cd00317">
    <property type="entry name" value="cyclophilin"/>
    <property type="match status" value="1"/>
</dbReference>
<evidence type="ECO:0000256" key="1">
    <source>
        <dbReference type="ARBA" id="ARBA00007365"/>
    </source>
</evidence>
<proteinExistence type="inferred from homology"/>
<reference evidence="6 7" key="1">
    <citation type="submission" date="2019-01" db="EMBL/GenBank/DDBJ databases">
        <title>Spirosoma flava sp. nov., a propanil-degrading bacterium isolated from herbicide-contaminated soil.</title>
        <authorList>
            <person name="Zhang L."/>
            <person name="Jiang J.-D."/>
        </authorList>
    </citation>
    <scope>NUCLEOTIDE SEQUENCE [LARGE SCALE GENOMIC DNA]</scope>
    <source>
        <strain evidence="6 7">TY50</strain>
    </source>
</reference>
<dbReference type="GO" id="GO:0003755">
    <property type="term" value="F:peptidyl-prolyl cis-trans isomerase activity"/>
    <property type="evidence" value="ECO:0007669"/>
    <property type="project" value="UniProtKB-UniRule"/>
</dbReference>
<keyword evidence="2 4" id="KW-0697">Rotamase</keyword>
<feature type="domain" description="PPIase cyclophilin-type" evidence="5">
    <location>
        <begin position="36"/>
        <end position="229"/>
    </location>
</feature>
<evidence type="ECO:0000259" key="5">
    <source>
        <dbReference type="PROSITE" id="PS50072"/>
    </source>
</evidence>
<dbReference type="Pfam" id="PF00160">
    <property type="entry name" value="Pro_isomerase"/>
    <property type="match status" value="1"/>
</dbReference>
<protein>
    <recommendedName>
        <fullName evidence="4">Peptidyl-prolyl cis-trans isomerase</fullName>
        <shortName evidence="4">PPIase</shortName>
        <ecNumber evidence="4">5.2.1.8</ecNumber>
    </recommendedName>
</protein>
<dbReference type="EMBL" id="SBLB01000005">
    <property type="protein sequence ID" value="RYC68677.1"/>
    <property type="molecule type" value="Genomic_DNA"/>
</dbReference>
<dbReference type="PROSITE" id="PS50072">
    <property type="entry name" value="CSA_PPIASE_2"/>
    <property type="match status" value="1"/>
</dbReference>
<organism evidence="6 7">
    <name type="scientific">Spirosoma sordidisoli</name>
    <dbReference type="NCBI Taxonomy" id="2502893"/>
    <lineage>
        <taxon>Bacteria</taxon>
        <taxon>Pseudomonadati</taxon>
        <taxon>Bacteroidota</taxon>
        <taxon>Cytophagia</taxon>
        <taxon>Cytophagales</taxon>
        <taxon>Cytophagaceae</taxon>
        <taxon>Spirosoma</taxon>
    </lineage>
</organism>
<sequence length="245" mass="27720">MKKAFWLLLFLPFLSKAHADNNARGPGKPGKKKDYLVTLETPYGPMQLVLYDQTPKHKENFIKLVDRRFYDSLLFHRVIQNFMIQGGDPNSKQARPGEPLGNGDVGYTVPAEILPNLFHKKGSLAAARDNNPAKASSGCQFYIVQGRVWPDDELQKQIERSRSRAPERVMTDAQKQTYKTLGGSPHLDGSYTVFGEVIHGLAVVDSIAQQPRDPKDRPTADVRMRMTGAWVKKKKITKQYGYQYL</sequence>
<evidence type="ECO:0000256" key="4">
    <source>
        <dbReference type="RuleBase" id="RU363019"/>
    </source>
</evidence>
<dbReference type="AlphaFoldDB" id="A0A4Q2UH34"/>
<dbReference type="PROSITE" id="PS00170">
    <property type="entry name" value="CSA_PPIASE_1"/>
    <property type="match status" value="1"/>
</dbReference>
<dbReference type="PRINTS" id="PR00153">
    <property type="entry name" value="CSAPPISMRASE"/>
</dbReference>
<comment type="catalytic activity">
    <reaction evidence="4">
        <text>[protein]-peptidylproline (omega=180) = [protein]-peptidylproline (omega=0)</text>
        <dbReference type="Rhea" id="RHEA:16237"/>
        <dbReference type="Rhea" id="RHEA-COMP:10747"/>
        <dbReference type="Rhea" id="RHEA-COMP:10748"/>
        <dbReference type="ChEBI" id="CHEBI:83833"/>
        <dbReference type="ChEBI" id="CHEBI:83834"/>
        <dbReference type="EC" id="5.2.1.8"/>
    </reaction>
</comment>
<keyword evidence="4" id="KW-0732">Signal</keyword>
<comment type="similarity">
    <text evidence="1 4">Belongs to the cyclophilin-type PPIase family.</text>
</comment>
<dbReference type="InterPro" id="IPR029000">
    <property type="entry name" value="Cyclophilin-like_dom_sf"/>
</dbReference>
<keyword evidence="7" id="KW-1185">Reference proteome</keyword>